<feature type="chain" id="PRO_5033031757" evidence="1">
    <location>
        <begin position="26"/>
        <end position="121"/>
    </location>
</feature>
<reference evidence="2" key="1">
    <citation type="submission" date="2021-01" db="EMBL/GenBank/DDBJ databases">
        <authorList>
            <consortium name="Genoscope - CEA"/>
            <person name="William W."/>
        </authorList>
    </citation>
    <scope>NUCLEOTIDE SEQUENCE</scope>
</reference>
<protein>
    <submittedName>
        <fullName evidence="2">(rape) hypothetical protein</fullName>
    </submittedName>
</protein>
<evidence type="ECO:0000256" key="1">
    <source>
        <dbReference type="SAM" id="SignalP"/>
    </source>
</evidence>
<gene>
    <name evidence="2" type="ORF">DARMORV10_A07P30680.1</name>
</gene>
<organism evidence="2">
    <name type="scientific">Brassica napus</name>
    <name type="common">Rape</name>
    <dbReference type="NCBI Taxonomy" id="3708"/>
    <lineage>
        <taxon>Eukaryota</taxon>
        <taxon>Viridiplantae</taxon>
        <taxon>Streptophyta</taxon>
        <taxon>Embryophyta</taxon>
        <taxon>Tracheophyta</taxon>
        <taxon>Spermatophyta</taxon>
        <taxon>Magnoliopsida</taxon>
        <taxon>eudicotyledons</taxon>
        <taxon>Gunneridae</taxon>
        <taxon>Pentapetalae</taxon>
        <taxon>rosids</taxon>
        <taxon>malvids</taxon>
        <taxon>Brassicales</taxon>
        <taxon>Brassicaceae</taxon>
        <taxon>Brassiceae</taxon>
        <taxon>Brassica</taxon>
    </lineage>
</organism>
<name>A0A816Z0L1_BRANA</name>
<dbReference type="AlphaFoldDB" id="A0A816Z0L1"/>
<feature type="signal peptide" evidence="1">
    <location>
        <begin position="1"/>
        <end position="25"/>
    </location>
</feature>
<sequence length="121" mass="14010">MKMMEDKSWTLMVALSWRLLQTLMSEPFWTQSPWPSPTHQLPLQTIYVQDGNSCHRERVTVVGLKTLFPGRRKIVGGTSNGDTKEEMIEAVKLNMLHLNLCMAQVLRTNLMMKIKQDYSRS</sequence>
<accession>A0A816Z0L1</accession>
<proteinExistence type="predicted"/>
<dbReference type="EMBL" id="HG994361">
    <property type="protein sequence ID" value="CAF2184022.1"/>
    <property type="molecule type" value="Genomic_DNA"/>
</dbReference>
<keyword evidence="1" id="KW-0732">Signal</keyword>
<evidence type="ECO:0000313" key="2">
    <source>
        <dbReference type="EMBL" id="CAF2184022.1"/>
    </source>
</evidence>
<dbReference type="Proteomes" id="UP001295469">
    <property type="component" value="Chromosome A07"/>
</dbReference>